<sequence>MSVPEATDPLWDIDQVSAYLKVPKRTLYAWRTHKYGPQGIRVGRYVRYRRSVVIEWVDLLEHGDEE</sequence>
<evidence type="ECO:0000313" key="2">
    <source>
        <dbReference type="EMBL" id="TDW24147.1"/>
    </source>
</evidence>
<proteinExistence type="predicted"/>
<comment type="caution">
    <text evidence="2">The sequence shown here is derived from an EMBL/GenBank/DDBJ whole genome shotgun (WGS) entry which is preliminary data.</text>
</comment>
<organism evidence="2 3">
    <name type="scientific">Kribbella kalugense</name>
    <dbReference type="NCBI Taxonomy" id="2512221"/>
    <lineage>
        <taxon>Bacteria</taxon>
        <taxon>Bacillati</taxon>
        <taxon>Actinomycetota</taxon>
        <taxon>Actinomycetes</taxon>
        <taxon>Propionibacteriales</taxon>
        <taxon>Kribbellaceae</taxon>
        <taxon>Kribbella</taxon>
    </lineage>
</organism>
<reference evidence="2 3" key="1">
    <citation type="submission" date="2019-03" db="EMBL/GenBank/DDBJ databases">
        <title>Genomic Encyclopedia of Type Strains, Phase III (KMG-III): the genomes of soil and plant-associated and newly described type strains.</title>
        <authorList>
            <person name="Whitman W."/>
        </authorList>
    </citation>
    <scope>NUCLEOTIDE SEQUENCE [LARGE SCALE GENOMIC DNA]</scope>
    <source>
        <strain evidence="2 3">VKM Ac-2570</strain>
    </source>
</reference>
<evidence type="ECO:0000259" key="1">
    <source>
        <dbReference type="Pfam" id="PF12728"/>
    </source>
</evidence>
<name>A0A4R8A0X4_9ACTN</name>
<dbReference type="AlphaFoldDB" id="A0A4R8A0X4"/>
<keyword evidence="3" id="KW-1185">Reference proteome</keyword>
<dbReference type="Pfam" id="PF12728">
    <property type="entry name" value="HTH_17"/>
    <property type="match status" value="1"/>
</dbReference>
<dbReference type="InterPro" id="IPR041657">
    <property type="entry name" value="HTH_17"/>
</dbReference>
<dbReference type="RefSeq" id="WP_134119346.1">
    <property type="nucleotide sequence ID" value="NZ_SODF01000001.1"/>
</dbReference>
<dbReference type="SUPFAM" id="SSF46955">
    <property type="entry name" value="Putative DNA-binding domain"/>
    <property type="match status" value="1"/>
</dbReference>
<accession>A0A4R8A0X4</accession>
<gene>
    <name evidence="2" type="ORF">EV650_3013</name>
</gene>
<dbReference type="Proteomes" id="UP000295447">
    <property type="component" value="Unassembled WGS sequence"/>
</dbReference>
<protein>
    <submittedName>
        <fullName evidence="2">AlpA family transcriptional regulator</fullName>
    </submittedName>
</protein>
<dbReference type="InterPro" id="IPR009061">
    <property type="entry name" value="DNA-bd_dom_put_sf"/>
</dbReference>
<dbReference type="OrthoDB" id="194758at2"/>
<dbReference type="EMBL" id="SODF01000001">
    <property type="protein sequence ID" value="TDW24147.1"/>
    <property type="molecule type" value="Genomic_DNA"/>
</dbReference>
<evidence type="ECO:0000313" key="3">
    <source>
        <dbReference type="Proteomes" id="UP000295447"/>
    </source>
</evidence>
<feature type="domain" description="Helix-turn-helix" evidence="1">
    <location>
        <begin position="12"/>
        <end position="57"/>
    </location>
</feature>